<dbReference type="Pfam" id="PF00005">
    <property type="entry name" value="ABC_tran"/>
    <property type="match status" value="1"/>
</dbReference>
<keyword evidence="4 7" id="KW-0067">ATP-binding</keyword>
<dbReference type="GO" id="GO:0016887">
    <property type="term" value="F:ATP hydrolysis activity"/>
    <property type="evidence" value="ECO:0007669"/>
    <property type="project" value="InterPro"/>
</dbReference>
<dbReference type="PANTHER" id="PTHR43820:SF2">
    <property type="entry name" value="ABC TRANSPORTER ATP-BINDING PROTEIN"/>
    <property type="match status" value="1"/>
</dbReference>
<dbReference type="SMART" id="SM00382">
    <property type="entry name" value="AAA"/>
    <property type="match status" value="1"/>
</dbReference>
<proteinExistence type="inferred from homology"/>
<dbReference type="EMBL" id="WQLV01000018">
    <property type="protein sequence ID" value="MVO18238.1"/>
    <property type="molecule type" value="Genomic_DNA"/>
</dbReference>
<evidence type="ECO:0000259" key="6">
    <source>
        <dbReference type="PROSITE" id="PS50893"/>
    </source>
</evidence>
<evidence type="ECO:0000313" key="7">
    <source>
        <dbReference type="EMBL" id="MVO18238.1"/>
    </source>
</evidence>
<evidence type="ECO:0000256" key="1">
    <source>
        <dbReference type="ARBA" id="ARBA00005417"/>
    </source>
</evidence>
<organism evidence="7 8">
    <name type="scientific">Parasedimentitalea huanghaiensis</name>
    <dbReference type="NCBI Taxonomy" id="2682100"/>
    <lineage>
        <taxon>Bacteria</taxon>
        <taxon>Pseudomonadati</taxon>
        <taxon>Pseudomonadota</taxon>
        <taxon>Alphaproteobacteria</taxon>
        <taxon>Rhodobacterales</taxon>
        <taxon>Paracoccaceae</taxon>
        <taxon>Parasedimentitalea</taxon>
    </lineage>
</organism>
<dbReference type="GO" id="GO:0015807">
    <property type="term" value="P:L-amino acid transport"/>
    <property type="evidence" value="ECO:0007669"/>
    <property type="project" value="TreeGrafter"/>
</dbReference>
<reference evidence="7 8" key="1">
    <citation type="submission" date="2019-12" db="EMBL/GenBank/DDBJ databases">
        <authorList>
            <person name="Zhang Y.-J."/>
        </authorList>
    </citation>
    <scope>NUCLEOTIDE SEQUENCE [LARGE SCALE GENOMIC DNA]</scope>
    <source>
        <strain evidence="7 8">CY05</strain>
    </source>
</reference>
<name>A0A6L6WLZ2_9RHOB</name>
<dbReference type="PROSITE" id="PS50893">
    <property type="entry name" value="ABC_TRANSPORTER_2"/>
    <property type="match status" value="1"/>
</dbReference>
<dbReference type="InterPro" id="IPR003593">
    <property type="entry name" value="AAA+_ATPase"/>
</dbReference>
<protein>
    <submittedName>
        <fullName evidence="7">ATP-binding cassette domain-containing protein</fullName>
    </submittedName>
</protein>
<evidence type="ECO:0000256" key="2">
    <source>
        <dbReference type="ARBA" id="ARBA00022448"/>
    </source>
</evidence>
<dbReference type="Proteomes" id="UP000478892">
    <property type="component" value="Unassembled WGS sequence"/>
</dbReference>
<keyword evidence="3" id="KW-0547">Nucleotide-binding</keyword>
<dbReference type="SUPFAM" id="SSF52540">
    <property type="entry name" value="P-loop containing nucleoside triphosphate hydrolases"/>
    <property type="match status" value="1"/>
</dbReference>
<comment type="caution">
    <text evidence="7">The sequence shown here is derived from an EMBL/GenBank/DDBJ whole genome shotgun (WGS) entry which is preliminary data.</text>
</comment>
<accession>A0A6L6WLZ2</accession>
<keyword evidence="5" id="KW-0029">Amino-acid transport</keyword>
<dbReference type="PROSITE" id="PS00211">
    <property type="entry name" value="ABC_TRANSPORTER_1"/>
    <property type="match status" value="1"/>
</dbReference>
<sequence>MATESLLSIRDLQVHYGTSHVLHGVNLDVDRISLGMLGRNGMGKTTLCAAIMGLVPATGGSIHFDGQNITDATPEKRAQLGIGYVPQGRRIFRSLTVEEHLRMMQRKGSAWTVDRVFDTFTRLRERRRNLGDQLSGGEQQMLAISRALMLDPKLLVLDEPTEGLAPAIVSDVIDLVARLSADGMGILLVEQNIHAAFAVAQNVAIMVNGEIVETLPAADLEGDTELQKRHLGIEPGQVMAEGDIT</sequence>
<evidence type="ECO:0000256" key="4">
    <source>
        <dbReference type="ARBA" id="ARBA00022840"/>
    </source>
</evidence>
<keyword evidence="2" id="KW-0813">Transport</keyword>
<dbReference type="RefSeq" id="WP_157024457.1">
    <property type="nucleotide sequence ID" value="NZ_WQLV01000018.1"/>
</dbReference>
<dbReference type="CDD" id="cd03224">
    <property type="entry name" value="ABC_TM1139_LivF_branched"/>
    <property type="match status" value="1"/>
</dbReference>
<evidence type="ECO:0000256" key="3">
    <source>
        <dbReference type="ARBA" id="ARBA00022741"/>
    </source>
</evidence>
<comment type="similarity">
    <text evidence="1">Belongs to the ABC transporter superfamily.</text>
</comment>
<dbReference type="InterPro" id="IPR003439">
    <property type="entry name" value="ABC_transporter-like_ATP-bd"/>
</dbReference>
<keyword evidence="8" id="KW-1185">Reference proteome</keyword>
<dbReference type="GO" id="GO:0005524">
    <property type="term" value="F:ATP binding"/>
    <property type="evidence" value="ECO:0007669"/>
    <property type="project" value="UniProtKB-KW"/>
</dbReference>
<dbReference type="AlphaFoldDB" id="A0A6L6WLZ2"/>
<feature type="domain" description="ABC transporter" evidence="6">
    <location>
        <begin position="7"/>
        <end position="233"/>
    </location>
</feature>
<dbReference type="Gene3D" id="3.40.50.300">
    <property type="entry name" value="P-loop containing nucleotide triphosphate hydrolases"/>
    <property type="match status" value="1"/>
</dbReference>
<dbReference type="InterPro" id="IPR052156">
    <property type="entry name" value="BCAA_Transport_ATP-bd_LivF"/>
</dbReference>
<evidence type="ECO:0000313" key="8">
    <source>
        <dbReference type="Proteomes" id="UP000478892"/>
    </source>
</evidence>
<evidence type="ECO:0000256" key="5">
    <source>
        <dbReference type="ARBA" id="ARBA00022970"/>
    </source>
</evidence>
<gene>
    <name evidence="7" type="ORF">GO984_20655</name>
</gene>
<dbReference type="InterPro" id="IPR017871">
    <property type="entry name" value="ABC_transporter-like_CS"/>
</dbReference>
<dbReference type="InterPro" id="IPR027417">
    <property type="entry name" value="P-loop_NTPase"/>
</dbReference>
<dbReference type="PANTHER" id="PTHR43820">
    <property type="entry name" value="HIGH-AFFINITY BRANCHED-CHAIN AMINO ACID TRANSPORT ATP-BINDING PROTEIN LIVF"/>
    <property type="match status" value="1"/>
</dbReference>
<dbReference type="GO" id="GO:0015658">
    <property type="term" value="F:branched-chain amino acid transmembrane transporter activity"/>
    <property type="evidence" value="ECO:0007669"/>
    <property type="project" value="TreeGrafter"/>
</dbReference>